<proteinExistence type="predicted"/>
<evidence type="ECO:0008006" key="4">
    <source>
        <dbReference type="Google" id="ProtNLM"/>
    </source>
</evidence>
<gene>
    <name evidence="2" type="ORF">QQX98_000938</name>
</gene>
<keyword evidence="3" id="KW-1185">Reference proteome</keyword>
<protein>
    <recommendedName>
        <fullName evidence="4">BZIP domain-containing protein</fullName>
    </recommendedName>
</protein>
<organism evidence="2 3">
    <name type="scientific">Neonectria punicea</name>
    <dbReference type="NCBI Taxonomy" id="979145"/>
    <lineage>
        <taxon>Eukaryota</taxon>
        <taxon>Fungi</taxon>
        <taxon>Dikarya</taxon>
        <taxon>Ascomycota</taxon>
        <taxon>Pezizomycotina</taxon>
        <taxon>Sordariomycetes</taxon>
        <taxon>Hypocreomycetidae</taxon>
        <taxon>Hypocreales</taxon>
        <taxon>Nectriaceae</taxon>
        <taxon>Neonectria</taxon>
    </lineage>
</organism>
<feature type="compositionally biased region" description="Basic residues" evidence="1">
    <location>
        <begin position="38"/>
        <end position="47"/>
    </location>
</feature>
<dbReference type="EMBL" id="JAZAVJ010000008">
    <property type="protein sequence ID" value="KAK7423748.1"/>
    <property type="molecule type" value="Genomic_DNA"/>
</dbReference>
<comment type="caution">
    <text evidence="2">The sequence shown here is derived from an EMBL/GenBank/DDBJ whole genome shotgun (WGS) entry which is preliminary data.</text>
</comment>
<sequence>MNDGQHDQSSPDAAALAEAERRRQFHETCLTMNQAINRSKREKRAARAIREKQKERERAKKMPLIPGRQPEVLHVGRYQTQPFDIAFPQHHAAPPLASTQQYAAPPLAFPLVSAIAPAMVFTRQCAAPLQDLPFASTTQCAAPGYIQQPAPKYWAAQNPEYAAPSYAAPTHMPPVYDTGYMSFVDAPLPQNSQPQFSLNSALFPPAVPAYAADQSQFSNGNVFPAPAQLESQGIGYWDDMNMDMAFNHMPNFMPDDAPPVYDEGLEYLEVPEMDNADGHHINGHNDTSTGFM</sequence>
<accession>A0ABR1HR93</accession>
<feature type="compositionally biased region" description="Basic and acidic residues" evidence="1">
    <location>
        <begin position="48"/>
        <end position="58"/>
    </location>
</feature>
<dbReference type="Proteomes" id="UP001498476">
    <property type="component" value="Unassembled WGS sequence"/>
</dbReference>
<name>A0ABR1HR93_9HYPO</name>
<evidence type="ECO:0000313" key="3">
    <source>
        <dbReference type="Proteomes" id="UP001498476"/>
    </source>
</evidence>
<reference evidence="2 3" key="1">
    <citation type="journal article" date="2025" name="Microbiol. Resour. Announc.">
        <title>Draft genome sequences for Neonectria magnoliae and Neonectria punicea, canker pathogens of Liriodendron tulipifera and Acer saccharum in West Virginia.</title>
        <authorList>
            <person name="Petronek H.M."/>
            <person name="Kasson M.T."/>
            <person name="Metheny A.M."/>
            <person name="Stauder C.M."/>
            <person name="Lovett B."/>
            <person name="Lynch S.C."/>
            <person name="Garnas J.R."/>
            <person name="Kasson L.R."/>
            <person name="Stajich J.E."/>
        </authorList>
    </citation>
    <scope>NUCLEOTIDE SEQUENCE [LARGE SCALE GENOMIC DNA]</scope>
    <source>
        <strain evidence="2 3">NRRL 64653</strain>
    </source>
</reference>
<evidence type="ECO:0000256" key="1">
    <source>
        <dbReference type="SAM" id="MobiDB-lite"/>
    </source>
</evidence>
<evidence type="ECO:0000313" key="2">
    <source>
        <dbReference type="EMBL" id="KAK7423748.1"/>
    </source>
</evidence>
<feature type="region of interest" description="Disordered" evidence="1">
    <location>
        <begin position="1"/>
        <end position="58"/>
    </location>
</feature>